<evidence type="ECO:0000256" key="6">
    <source>
        <dbReference type="ARBA" id="ARBA00022516"/>
    </source>
</evidence>
<evidence type="ECO:0000256" key="1">
    <source>
        <dbReference type="ARBA" id="ARBA00004141"/>
    </source>
</evidence>
<dbReference type="EMBL" id="CP005996">
    <property type="protein sequence ID" value="AGS38513.1"/>
    <property type="molecule type" value="Genomic_DNA"/>
</dbReference>
<keyword evidence="9" id="KW-0443">Lipid metabolism</keyword>
<evidence type="ECO:0000256" key="10">
    <source>
        <dbReference type="ARBA" id="ARBA00023136"/>
    </source>
</evidence>
<organism evidence="15 16">
    <name type="scientific">Cycloclasticus zancles 78-ME</name>
    <dbReference type="NCBI Taxonomy" id="1198232"/>
    <lineage>
        <taxon>Bacteria</taxon>
        <taxon>Pseudomonadati</taxon>
        <taxon>Pseudomonadota</taxon>
        <taxon>Gammaproteobacteria</taxon>
        <taxon>Thiotrichales</taxon>
        <taxon>Piscirickettsiaceae</taxon>
        <taxon>Cycloclasticus</taxon>
    </lineage>
</organism>
<accession>S5TTY4</accession>
<dbReference type="InterPro" id="IPR043130">
    <property type="entry name" value="CDP-OH_PTrfase_TM_dom"/>
</dbReference>
<keyword evidence="12" id="KW-1208">Phospholipid metabolism</keyword>
<dbReference type="Pfam" id="PF01066">
    <property type="entry name" value="CDP-OH_P_transf"/>
    <property type="match status" value="1"/>
</dbReference>
<evidence type="ECO:0000256" key="4">
    <source>
        <dbReference type="ARBA" id="ARBA00013170"/>
    </source>
</evidence>
<comment type="catalytic activity">
    <reaction evidence="13">
        <text>a CDP-1,2-diacyl-sn-glycerol + sn-glycerol 3-phosphate = a 1,2-diacyl-sn-glycero-3-phospho-(1'-sn-glycero-3'-phosphate) + CMP + H(+)</text>
        <dbReference type="Rhea" id="RHEA:12593"/>
        <dbReference type="ChEBI" id="CHEBI:15378"/>
        <dbReference type="ChEBI" id="CHEBI:57597"/>
        <dbReference type="ChEBI" id="CHEBI:58332"/>
        <dbReference type="ChEBI" id="CHEBI:60110"/>
        <dbReference type="ChEBI" id="CHEBI:60377"/>
        <dbReference type="EC" id="2.7.8.5"/>
    </reaction>
</comment>
<keyword evidence="11" id="KW-0594">Phospholipid biosynthesis</keyword>
<feature type="transmembrane region" description="Helical" evidence="14">
    <location>
        <begin position="153"/>
        <end position="171"/>
    </location>
</feature>
<keyword evidence="15" id="KW-0808">Transferase</keyword>
<dbReference type="PANTHER" id="PTHR14269:SF11">
    <property type="entry name" value="CDP-DIACYLGLYCEROL--GLYCEROL-3-PHOSPHATE 3-PHOSPHATIDYLTRANSFERASE"/>
    <property type="match status" value="1"/>
</dbReference>
<keyword evidence="10 14" id="KW-0472">Membrane</keyword>
<keyword evidence="8 14" id="KW-1133">Transmembrane helix</keyword>
<reference evidence="15 16" key="1">
    <citation type="submission" date="2013-05" db="EMBL/GenBank/DDBJ databases">
        <title>Between feast and famine: a lifestyle of most important marine PAH-degrading bacterium Cycloclasticus sp. 7ME.</title>
        <authorList>
            <person name="Yakimov M.M."/>
            <person name="Messina E."/>
            <person name="Genovese M."/>
            <person name="Denaro R."/>
            <person name="Crisafi F."/>
            <person name="Russo D."/>
            <person name="Cappello S."/>
            <person name="Santisi S."/>
            <person name="Smedile F."/>
            <person name="Golyshina O.V."/>
            <person name="Tran H."/>
            <person name="Pieper D.H."/>
            <person name="Golyshin P.N."/>
            <person name="Giuliano L."/>
        </authorList>
    </citation>
    <scope>NUCLEOTIDE SEQUENCE [LARGE SCALE GENOMIC DNA]</scope>
    <source>
        <strain evidence="15 16">78-ME</strain>
    </source>
</reference>
<dbReference type="KEGG" id="cza:CYCME_0171"/>
<gene>
    <name evidence="15" type="primary">pgsA</name>
    <name evidence="15" type="ORF">CYCME_0171</name>
</gene>
<dbReference type="eggNOG" id="COG0558">
    <property type="taxonomic scope" value="Bacteria"/>
</dbReference>
<evidence type="ECO:0000256" key="2">
    <source>
        <dbReference type="ARBA" id="ARBA00005042"/>
    </source>
</evidence>
<dbReference type="PANTHER" id="PTHR14269">
    <property type="entry name" value="CDP-DIACYLGLYCEROL--GLYCEROL-3-PHOSPHATE 3-PHOSPHATIDYLTRANSFERASE-RELATED"/>
    <property type="match status" value="1"/>
</dbReference>
<feature type="transmembrane region" description="Helical" evidence="14">
    <location>
        <begin position="33"/>
        <end position="51"/>
    </location>
</feature>
<dbReference type="InterPro" id="IPR050324">
    <property type="entry name" value="CDP-alcohol_PTase-I"/>
</dbReference>
<evidence type="ECO:0000256" key="12">
    <source>
        <dbReference type="ARBA" id="ARBA00023264"/>
    </source>
</evidence>
<feature type="transmembrane region" description="Helical" evidence="14">
    <location>
        <begin position="131"/>
        <end position="147"/>
    </location>
</feature>
<dbReference type="PATRIC" id="fig|1198232.3.peg.173"/>
<evidence type="ECO:0000313" key="15">
    <source>
        <dbReference type="EMBL" id="AGS38513.1"/>
    </source>
</evidence>
<evidence type="ECO:0000256" key="7">
    <source>
        <dbReference type="ARBA" id="ARBA00022692"/>
    </source>
</evidence>
<sequence length="184" mass="20816">MNRRDIPNLISVIRIVLVLPIIYLLWNKQYQMTLALFIIAGLSDALDGFLAKRYDWTSQLGSFLDPLADKLLLVSCFLVCVLTGLMPAWLFIVILLRDVIVSFGALAYHLMIETFQGTPPFSSKLNTTFQIVYLVLLIASQGIVPIPHSWIEFALYSVAATTVISGLEYVWSWGFKAWEAKVRE</sequence>
<dbReference type="InterPro" id="IPR000462">
    <property type="entry name" value="CDP-OH_P_trans"/>
</dbReference>
<dbReference type="HOGENOM" id="CLU_051314_6_2_6"/>
<keyword evidence="7 14" id="KW-0812">Transmembrane</keyword>
<reference evidence="16" key="2">
    <citation type="journal article" date="2016" name="Environ. Microbiol. Rep.">
        <title>Analysis of defence systems and a conjugative IncP-1 plasmid in the marine polyaromatic hydrocarbons-degrading bacterium Cycloclasticus sp. 78-ME.</title>
        <authorList>
            <person name="Yakimov M.M."/>
            <person name="Crisafi F."/>
            <person name="Messina E."/>
            <person name="Smedile F."/>
            <person name="Lopatina A."/>
            <person name="Denaro R."/>
            <person name="Pieper D.H."/>
            <person name="Golyshin P.N."/>
            <person name="Giuliano L."/>
        </authorList>
    </citation>
    <scope>NUCLEOTIDE SEQUENCE [LARGE SCALE GENOMIC DNA]</scope>
    <source>
        <strain evidence="16">78-ME</strain>
    </source>
</reference>
<evidence type="ECO:0000256" key="9">
    <source>
        <dbReference type="ARBA" id="ARBA00023098"/>
    </source>
</evidence>
<dbReference type="GO" id="GO:0016020">
    <property type="term" value="C:membrane"/>
    <property type="evidence" value="ECO:0007669"/>
    <property type="project" value="UniProtKB-SubCell"/>
</dbReference>
<proteinExistence type="inferred from homology"/>
<dbReference type="GO" id="GO:0046474">
    <property type="term" value="P:glycerophospholipid biosynthetic process"/>
    <property type="evidence" value="ECO:0007669"/>
    <property type="project" value="TreeGrafter"/>
</dbReference>
<evidence type="ECO:0000313" key="16">
    <source>
        <dbReference type="Proteomes" id="UP000015380"/>
    </source>
</evidence>
<dbReference type="EC" id="2.7.8.5" evidence="4"/>
<evidence type="ECO:0000256" key="5">
    <source>
        <dbReference type="ARBA" id="ARBA00014944"/>
    </source>
</evidence>
<dbReference type="Gene3D" id="1.20.120.1760">
    <property type="match status" value="1"/>
</dbReference>
<evidence type="ECO:0000256" key="13">
    <source>
        <dbReference type="ARBA" id="ARBA00048586"/>
    </source>
</evidence>
<dbReference type="Proteomes" id="UP000015380">
    <property type="component" value="Chromosome"/>
</dbReference>
<dbReference type="AlphaFoldDB" id="S5TTY4"/>
<evidence type="ECO:0000256" key="8">
    <source>
        <dbReference type="ARBA" id="ARBA00022989"/>
    </source>
</evidence>
<keyword evidence="6" id="KW-0444">Lipid biosynthesis</keyword>
<keyword evidence="16" id="KW-1185">Reference proteome</keyword>
<name>S5TTY4_9GAMM</name>
<dbReference type="RefSeq" id="WP_020931848.1">
    <property type="nucleotide sequence ID" value="NC_021917.1"/>
</dbReference>
<protein>
    <recommendedName>
        <fullName evidence="5">CDP-diacylglycerol--glycerol-3-phosphate 3-phosphatidyltransferase</fullName>
        <ecNumber evidence="4">2.7.8.5</ecNumber>
    </recommendedName>
</protein>
<comment type="similarity">
    <text evidence="3">Belongs to the CDP-alcohol phosphatidyltransferase class-I family.</text>
</comment>
<dbReference type="PIRSF" id="PIRSF000847">
    <property type="entry name" value="Phos_ph_gly_syn"/>
    <property type="match status" value="1"/>
</dbReference>
<dbReference type="GO" id="GO:0008444">
    <property type="term" value="F:CDP-diacylglycerol-glycerol-3-phosphate 3-phosphatidyltransferase activity"/>
    <property type="evidence" value="ECO:0007669"/>
    <property type="project" value="UniProtKB-EC"/>
</dbReference>
<evidence type="ECO:0000256" key="11">
    <source>
        <dbReference type="ARBA" id="ARBA00023209"/>
    </source>
</evidence>
<feature type="transmembrane region" description="Helical" evidence="14">
    <location>
        <begin position="71"/>
        <end position="96"/>
    </location>
</feature>
<dbReference type="InterPro" id="IPR004570">
    <property type="entry name" value="Phosphatidylglycerol_P_synth"/>
</dbReference>
<comment type="subcellular location">
    <subcellularLocation>
        <location evidence="1">Membrane</location>
        <topology evidence="1">Multi-pass membrane protein</topology>
    </subcellularLocation>
</comment>
<feature type="transmembrane region" description="Helical" evidence="14">
    <location>
        <begin position="6"/>
        <end position="26"/>
    </location>
</feature>
<evidence type="ECO:0000256" key="14">
    <source>
        <dbReference type="SAM" id="Phobius"/>
    </source>
</evidence>
<comment type="pathway">
    <text evidence="2">Phospholipid metabolism; phosphatidylglycerol biosynthesis; phosphatidylglycerol from CDP-diacylglycerol: step 1/2.</text>
</comment>
<evidence type="ECO:0000256" key="3">
    <source>
        <dbReference type="ARBA" id="ARBA00010441"/>
    </source>
</evidence>